<feature type="short sequence motif" description="DGA/G" evidence="4">
    <location>
        <begin position="204"/>
        <end position="206"/>
    </location>
</feature>
<evidence type="ECO:0000256" key="2">
    <source>
        <dbReference type="ARBA" id="ARBA00022963"/>
    </source>
</evidence>
<dbReference type="Gene3D" id="3.40.1090.10">
    <property type="entry name" value="Cytosolic phospholipase A2 catalytic domain"/>
    <property type="match status" value="2"/>
</dbReference>
<evidence type="ECO:0000256" key="3">
    <source>
        <dbReference type="ARBA" id="ARBA00023098"/>
    </source>
</evidence>
<sequence length="390" mass="43323">MTKGSDTKSRQVLVLQGGGALGAYQAGVYETMHGEALEPDWVAGISIGAINAALIAGNTPEQRVERLRAFWEKVSSELLGIAPADDGPARRWFNEIAASTVATIGAPGFFRPHNFFAPSADALLQTISMYDTSPLRETLLELVDFDMLNDGPMKVSLGAVNVLTGNFCWFDNREQRLEPEHVMASGALPPGFPPVIIEGQPYWDGGLVSNTPLQHVIDTAERCDMTIYQVDLFHSRGELPRDLSQVLQREKDIRYSSRTRYNTDAAQQLEELRLAAARLCEKLPDELRDDPDLRALTQAEPPGVMRVMHLINRREPHQSFSKDYEFSRATVNDHWSGGAADMALSLDHPMWTERDMEHRGIIAYDCTNPDGARMRGPDGVQLYAENKAAE</sequence>
<name>A0ABS0N2S7_9SPHN</name>
<feature type="short sequence motif" description="GXGXXG" evidence="4">
    <location>
        <begin position="17"/>
        <end position="22"/>
    </location>
</feature>
<evidence type="ECO:0000256" key="1">
    <source>
        <dbReference type="ARBA" id="ARBA00022801"/>
    </source>
</evidence>
<proteinExistence type="predicted"/>
<dbReference type="RefSeq" id="WP_197920974.1">
    <property type="nucleotide sequence ID" value="NZ_CAWPTA010000007.1"/>
</dbReference>
<dbReference type="InterPro" id="IPR050301">
    <property type="entry name" value="NTE"/>
</dbReference>
<feature type="domain" description="PNPLA" evidence="5">
    <location>
        <begin position="13"/>
        <end position="217"/>
    </location>
</feature>
<keyword evidence="7" id="KW-1185">Reference proteome</keyword>
<keyword evidence="2 4" id="KW-0442">Lipid degradation</keyword>
<keyword evidence="1 4" id="KW-0378">Hydrolase</keyword>
<evidence type="ECO:0000313" key="6">
    <source>
        <dbReference type="EMBL" id="MBH5322273.1"/>
    </source>
</evidence>
<accession>A0ABS0N2S7</accession>
<feature type="active site" description="Proton acceptor" evidence="4">
    <location>
        <position position="204"/>
    </location>
</feature>
<organism evidence="6 7">
    <name type="scientific">Aurantiacibacter sediminis</name>
    <dbReference type="NCBI Taxonomy" id="2793064"/>
    <lineage>
        <taxon>Bacteria</taxon>
        <taxon>Pseudomonadati</taxon>
        <taxon>Pseudomonadota</taxon>
        <taxon>Alphaproteobacteria</taxon>
        <taxon>Sphingomonadales</taxon>
        <taxon>Erythrobacteraceae</taxon>
        <taxon>Aurantiacibacter</taxon>
    </lineage>
</organism>
<comment type="caution">
    <text evidence="6">The sequence shown here is derived from an EMBL/GenBank/DDBJ whole genome shotgun (WGS) entry which is preliminary data.</text>
</comment>
<feature type="active site" description="Nucleophile" evidence="4">
    <location>
        <position position="46"/>
    </location>
</feature>
<evidence type="ECO:0000313" key="7">
    <source>
        <dbReference type="Proteomes" id="UP000602442"/>
    </source>
</evidence>
<dbReference type="PROSITE" id="PS51635">
    <property type="entry name" value="PNPLA"/>
    <property type="match status" value="1"/>
</dbReference>
<dbReference type="InterPro" id="IPR016035">
    <property type="entry name" value="Acyl_Trfase/lysoPLipase"/>
</dbReference>
<dbReference type="CDD" id="cd07209">
    <property type="entry name" value="Pat_hypo_Ecoli_Z1214_like"/>
    <property type="match status" value="1"/>
</dbReference>
<dbReference type="PANTHER" id="PTHR14226">
    <property type="entry name" value="NEUROPATHY TARGET ESTERASE/SWISS CHEESE D.MELANOGASTER"/>
    <property type="match status" value="1"/>
</dbReference>
<keyword evidence="3 4" id="KW-0443">Lipid metabolism</keyword>
<reference evidence="6 7" key="1">
    <citation type="submission" date="2020-11" db="EMBL/GenBank/DDBJ databases">
        <title>Erythrobacter sediminis sp. nov., a marine bacterium from a tidal flat of Garorim Bay.</title>
        <authorList>
            <person name="Kim D."/>
            <person name="Yoo Y."/>
            <person name="Kim J.-J."/>
        </authorList>
    </citation>
    <scope>NUCLEOTIDE SEQUENCE [LARGE SCALE GENOMIC DNA]</scope>
    <source>
        <strain evidence="6 7">JGD-13</strain>
    </source>
</reference>
<protein>
    <submittedName>
        <fullName evidence="6">Patatin-like phospholipase family protein</fullName>
    </submittedName>
</protein>
<dbReference type="EMBL" id="JAEANY010000002">
    <property type="protein sequence ID" value="MBH5322273.1"/>
    <property type="molecule type" value="Genomic_DNA"/>
</dbReference>
<dbReference type="Proteomes" id="UP000602442">
    <property type="component" value="Unassembled WGS sequence"/>
</dbReference>
<dbReference type="InterPro" id="IPR021095">
    <property type="entry name" value="DUF3734"/>
</dbReference>
<dbReference type="PANTHER" id="PTHR14226:SF57">
    <property type="entry name" value="BLR7027 PROTEIN"/>
    <property type="match status" value="1"/>
</dbReference>
<dbReference type="Pfam" id="PF12536">
    <property type="entry name" value="DUF3734"/>
    <property type="match status" value="1"/>
</dbReference>
<dbReference type="SUPFAM" id="SSF52151">
    <property type="entry name" value="FabD/lysophospholipase-like"/>
    <property type="match status" value="1"/>
</dbReference>
<evidence type="ECO:0000256" key="4">
    <source>
        <dbReference type="PROSITE-ProRule" id="PRU01161"/>
    </source>
</evidence>
<feature type="short sequence motif" description="GXSXG" evidence="4">
    <location>
        <begin position="44"/>
        <end position="48"/>
    </location>
</feature>
<dbReference type="InterPro" id="IPR002641">
    <property type="entry name" value="PNPLA_dom"/>
</dbReference>
<dbReference type="Pfam" id="PF01734">
    <property type="entry name" value="Patatin"/>
    <property type="match status" value="1"/>
</dbReference>
<gene>
    <name evidence="6" type="ORF">I5L03_06700</name>
</gene>
<evidence type="ECO:0000259" key="5">
    <source>
        <dbReference type="PROSITE" id="PS51635"/>
    </source>
</evidence>